<feature type="region of interest" description="Disordered" evidence="1">
    <location>
        <begin position="1"/>
        <end position="32"/>
    </location>
</feature>
<organism evidence="2 3">
    <name type="scientific">Araneus ventricosus</name>
    <name type="common">Orbweaver spider</name>
    <name type="synonym">Epeira ventricosa</name>
    <dbReference type="NCBI Taxonomy" id="182803"/>
    <lineage>
        <taxon>Eukaryota</taxon>
        <taxon>Metazoa</taxon>
        <taxon>Ecdysozoa</taxon>
        <taxon>Arthropoda</taxon>
        <taxon>Chelicerata</taxon>
        <taxon>Arachnida</taxon>
        <taxon>Araneae</taxon>
        <taxon>Araneomorphae</taxon>
        <taxon>Entelegynae</taxon>
        <taxon>Araneoidea</taxon>
        <taxon>Araneidae</taxon>
        <taxon>Araneus</taxon>
    </lineage>
</organism>
<evidence type="ECO:0000313" key="3">
    <source>
        <dbReference type="Proteomes" id="UP000499080"/>
    </source>
</evidence>
<evidence type="ECO:0000256" key="1">
    <source>
        <dbReference type="SAM" id="MobiDB-lite"/>
    </source>
</evidence>
<dbReference type="Proteomes" id="UP000499080">
    <property type="component" value="Unassembled WGS sequence"/>
</dbReference>
<gene>
    <name evidence="2" type="ORF">AVEN_30825_1</name>
</gene>
<proteinExistence type="predicted"/>
<dbReference type="AlphaFoldDB" id="A0A4Y2KLR3"/>
<accession>A0A4Y2KLR3</accession>
<name>A0A4Y2KLR3_ARAVE</name>
<sequence length="74" mass="8358">MQHSRTFSCSATHKMAPPIRGTTQNPNAERRRLGQSTTQIARAYRTTATSAVQVILGIPPLYLQFQREARPFED</sequence>
<keyword evidence="3" id="KW-1185">Reference proteome</keyword>
<protein>
    <submittedName>
        <fullName evidence="2">Uncharacterized protein</fullName>
    </submittedName>
</protein>
<evidence type="ECO:0000313" key="2">
    <source>
        <dbReference type="EMBL" id="GBN03524.1"/>
    </source>
</evidence>
<dbReference type="EMBL" id="BGPR01004805">
    <property type="protein sequence ID" value="GBN03524.1"/>
    <property type="molecule type" value="Genomic_DNA"/>
</dbReference>
<dbReference type="OrthoDB" id="6515318at2759"/>
<feature type="compositionally biased region" description="Polar residues" evidence="1">
    <location>
        <begin position="1"/>
        <end position="11"/>
    </location>
</feature>
<comment type="caution">
    <text evidence="2">The sequence shown here is derived from an EMBL/GenBank/DDBJ whole genome shotgun (WGS) entry which is preliminary data.</text>
</comment>
<reference evidence="2 3" key="1">
    <citation type="journal article" date="2019" name="Sci. Rep.">
        <title>Orb-weaving spider Araneus ventricosus genome elucidates the spidroin gene catalogue.</title>
        <authorList>
            <person name="Kono N."/>
            <person name="Nakamura H."/>
            <person name="Ohtoshi R."/>
            <person name="Moran D.A.P."/>
            <person name="Shinohara A."/>
            <person name="Yoshida Y."/>
            <person name="Fujiwara M."/>
            <person name="Mori M."/>
            <person name="Tomita M."/>
            <person name="Arakawa K."/>
        </authorList>
    </citation>
    <scope>NUCLEOTIDE SEQUENCE [LARGE SCALE GENOMIC DNA]</scope>
</reference>